<evidence type="ECO:0000256" key="9">
    <source>
        <dbReference type="ARBA" id="ARBA00023027"/>
    </source>
</evidence>
<evidence type="ECO:0000256" key="1">
    <source>
        <dbReference type="ARBA" id="ARBA00001974"/>
    </source>
</evidence>
<organism evidence="14">
    <name type="scientific">Spongospora subterranea</name>
    <dbReference type="NCBI Taxonomy" id="70186"/>
    <lineage>
        <taxon>Eukaryota</taxon>
        <taxon>Sar</taxon>
        <taxon>Rhizaria</taxon>
        <taxon>Endomyxa</taxon>
        <taxon>Phytomyxea</taxon>
        <taxon>Plasmodiophorida</taxon>
        <taxon>Plasmodiophoridae</taxon>
        <taxon>Spongospora</taxon>
    </lineage>
</organism>
<comment type="pathway">
    <text evidence="2">One-carbon metabolism; tetrahydrofolate interconversion.</text>
</comment>
<evidence type="ECO:0000256" key="8">
    <source>
        <dbReference type="ARBA" id="ARBA00023002"/>
    </source>
</evidence>
<dbReference type="InterPro" id="IPR004620">
    <property type="entry name" value="MTHF_reductase_bac"/>
</dbReference>
<evidence type="ECO:0000256" key="5">
    <source>
        <dbReference type="ARBA" id="ARBA00022630"/>
    </source>
</evidence>
<protein>
    <recommendedName>
        <fullName evidence="12">methylenetetrahydrofolate reductase (NADH)</fullName>
        <ecNumber evidence="12">1.5.1.54</ecNumber>
    </recommendedName>
</protein>
<evidence type="ECO:0000313" key="14">
    <source>
        <dbReference type="EMBL" id="CRZ08304.1"/>
    </source>
</evidence>
<dbReference type="InterPro" id="IPR004621">
    <property type="entry name" value="Fadh2_euk"/>
</dbReference>
<comment type="similarity">
    <text evidence="3">Belongs to the methylenetetrahydrofolate reductase family.</text>
</comment>
<keyword evidence="9" id="KW-0520">NAD</keyword>
<evidence type="ECO:0000256" key="7">
    <source>
        <dbReference type="ARBA" id="ARBA00022857"/>
    </source>
</evidence>
<dbReference type="InterPro" id="IPR029041">
    <property type="entry name" value="FAD-linked_oxidoreductase-like"/>
</dbReference>
<dbReference type="Gene3D" id="3.20.20.220">
    <property type="match status" value="1"/>
</dbReference>
<dbReference type="GO" id="GO:0005829">
    <property type="term" value="C:cytosol"/>
    <property type="evidence" value="ECO:0007669"/>
    <property type="project" value="InterPro"/>
</dbReference>
<comment type="pathway">
    <text evidence="11">Amino-acid biosynthesis; L-methionine biosynthesis via de novo pathway.</text>
</comment>
<evidence type="ECO:0000256" key="2">
    <source>
        <dbReference type="ARBA" id="ARBA00004777"/>
    </source>
</evidence>
<evidence type="ECO:0000256" key="6">
    <source>
        <dbReference type="ARBA" id="ARBA00022827"/>
    </source>
</evidence>
<keyword evidence="8" id="KW-0560">Oxidoreductase</keyword>
<dbReference type="Pfam" id="PF21895">
    <property type="entry name" value="MTHFR_C"/>
    <property type="match status" value="1"/>
</dbReference>
<keyword evidence="6" id="KW-0274">FAD</keyword>
<dbReference type="GO" id="GO:0106312">
    <property type="term" value="F:methylenetetrahydrofolate reductase (NADH) activity"/>
    <property type="evidence" value="ECO:0007669"/>
    <property type="project" value="UniProtKB-EC"/>
</dbReference>
<dbReference type="InterPro" id="IPR003171">
    <property type="entry name" value="Mehydrof_redctse-like"/>
</dbReference>
<dbReference type="EMBL" id="HACM01007862">
    <property type="protein sequence ID" value="CRZ08304.1"/>
    <property type="molecule type" value="Transcribed_RNA"/>
</dbReference>
<feature type="domain" description="MTHFR SAM-binding regulatory" evidence="13">
    <location>
        <begin position="304"/>
        <end position="584"/>
    </location>
</feature>
<evidence type="ECO:0000256" key="10">
    <source>
        <dbReference type="ARBA" id="ARBA00023167"/>
    </source>
</evidence>
<evidence type="ECO:0000256" key="3">
    <source>
        <dbReference type="ARBA" id="ARBA00006743"/>
    </source>
</evidence>
<dbReference type="Pfam" id="PF02219">
    <property type="entry name" value="MTHFR"/>
    <property type="match status" value="1"/>
</dbReference>
<dbReference type="PANTHER" id="PTHR45754:SF3">
    <property type="entry name" value="METHYLENETETRAHYDROFOLATE REDUCTASE (NADPH)"/>
    <property type="match status" value="1"/>
</dbReference>
<dbReference type="FunFam" id="3.20.20.220:FF:000002">
    <property type="entry name" value="Methylenetetrahydrofolate reductase"/>
    <property type="match status" value="1"/>
</dbReference>
<dbReference type="UniPathway" id="UPA00193"/>
<keyword evidence="4" id="KW-0028">Amino-acid biosynthesis</keyword>
<proteinExistence type="inferred from homology"/>
<dbReference type="CDD" id="cd00537">
    <property type="entry name" value="MTHFR"/>
    <property type="match status" value="1"/>
</dbReference>
<keyword evidence="5" id="KW-0285">Flavoprotein</keyword>
<evidence type="ECO:0000256" key="12">
    <source>
        <dbReference type="ARBA" id="ARBA00034529"/>
    </source>
</evidence>
<dbReference type="AlphaFoldDB" id="A0A0H5RI09"/>
<keyword evidence="7" id="KW-0521">NADP</keyword>
<dbReference type="NCBIfam" id="TIGR00676">
    <property type="entry name" value="fadh2"/>
    <property type="match status" value="1"/>
</dbReference>
<dbReference type="GO" id="GO:0035999">
    <property type="term" value="P:tetrahydrofolate interconversion"/>
    <property type="evidence" value="ECO:0007669"/>
    <property type="project" value="UniProtKB-UniPathway"/>
</dbReference>
<keyword evidence="10" id="KW-0486">Methionine biosynthesis</keyword>
<evidence type="ECO:0000259" key="13">
    <source>
        <dbReference type="Pfam" id="PF21895"/>
    </source>
</evidence>
<name>A0A0H5RI09_9EUKA</name>
<reference evidence="14" key="1">
    <citation type="submission" date="2015-04" db="EMBL/GenBank/DDBJ databases">
        <title>The genome sequence of the plant pathogenic Rhizarian Plasmodiophora brassicae reveals insights in its biotrophic life cycle and the origin of chitin synthesis.</title>
        <authorList>
            <person name="Schwelm A."/>
            <person name="Fogelqvist J."/>
            <person name="Knaust A."/>
            <person name="Julke S."/>
            <person name="Lilja T."/>
            <person name="Dhandapani V."/>
            <person name="Bonilla-Rosso G."/>
            <person name="Karlsson M."/>
            <person name="Shevchenko A."/>
            <person name="Choi S.R."/>
            <person name="Kim H.G."/>
            <person name="Park J.Y."/>
            <person name="Lim Y.P."/>
            <person name="Ludwig-Muller J."/>
            <person name="Dixelius C."/>
        </authorList>
    </citation>
    <scope>NUCLEOTIDE SEQUENCE</scope>
    <source>
        <tissue evidence="14">Potato root galls</tissue>
    </source>
</reference>
<dbReference type="SUPFAM" id="SSF51730">
    <property type="entry name" value="FAD-linked oxidoreductase"/>
    <property type="match status" value="1"/>
</dbReference>
<sequence>MKIIDKINSTKGPFYSFEYFPPKTDEGVENLYRRLERMALLEPSFVDVTWGAGGTTAQLTLEISANAQKYIGLETMMHLTCTNMPATQIHEALLQAKEAGIKNILALRGDPPIGAESWEKCESGFGQAADLVEYIRREFGDYFGVCVAGYPEGHSECADVESDMAYLKAKVDAGADFIITQLFYDVDMFLEFVAKARDIGITCPIIPGVMPIQNYSAFKRMTTFCKTKVPKDIFDRLEPIKEDDAKVKDYGVELGVSMCQKMLKAGIPGIHFYTLNLETSVKRIMQGLGFLISEARAEEGEGYKRLPWQTSEVQRRATEAVRPIFWANRPHSYMQRTLTWDEFPNGRWGDSRSPAFGDLADYHIFSAMSVSRIKDRQKLWGEAPQTLKDIYSVFEALVDGQVSYLPWCQGPLQSETKQIWQLLKSLNRNGFLTINSQPSVNGASSSDKSFGWGASNGYVYQKAYLEFFTSEANLQRIISVIGNFPMMTFYAINAEGRSYSNVNADSEGQVHVNAVTWGVFPNSEIIQPTVVDSTSFKVWKDEAFGLWISQWGNIYPKNSPSRNLIQDIHDKFFLVNIVDNDYVNSDLSKFVNTLESTSVMRSN</sequence>
<evidence type="ECO:0000256" key="4">
    <source>
        <dbReference type="ARBA" id="ARBA00022605"/>
    </source>
</evidence>
<dbReference type="GO" id="GO:0071949">
    <property type="term" value="F:FAD binding"/>
    <property type="evidence" value="ECO:0007669"/>
    <property type="project" value="TreeGrafter"/>
</dbReference>
<accession>A0A0H5RI09</accession>
<dbReference type="EC" id="1.5.1.54" evidence="12"/>
<evidence type="ECO:0000256" key="11">
    <source>
        <dbReference type="ARBA" id="ARBA00034478"/>
    </source>
</evidence>
<dbReference type="PANTHER" id="PTHR45754">
    <property type="entry name" value="METHYLENETETRAHYDROFOLATE REDUCTASE"/>
    <property type="match status" value="1"/>
</dbReference>
<dbReference type="NCBIfam" id="TIGR00677">
    <property type="entry name" value="fadh2_euk"/>
    <property type="match status" value="1"/>
</dbReference>
<dbReference type="GO" id="GO:0009086">
    <property type="term" value="P:methionine biosynthetic process"/>
    <property type="evidence" value="ECO:0007669"/>
    <property type="project" value="UniProtKB-KW"/>
</dbReference>
<comment type="cofactor">
    <cofactor evidence="1">
        <name>FAD</name>
        <dbReference type="ChEBI" id="CHEBI:57692"/>
    </cofactor>
</comment>
<dbReference type="InterPro" id="IPR053806">
    <property type="entry name" value="MTHFR_C"/>
</dbReference>